<keyword evidence="1" id="KW-1133">Transmembrane helix</keyword>
<dbReference type="PANTHER" id="PTHR36007:SF2">
    <property type="entry name" value="TRANSPORT PROTEIN-RELATED"/>
    <property type="match status" value="1"/>
</dbReference>
<protein>
    <submittedName>
        <fullName evidence="2">Small multi-drug export protein</fullName>
    </submittedName>
</protein>
<organism evidence="2 3">
    <name type="scientific">Agathobaculum faecis</name>
    <dbReference type="NCBI Taxonomy" id="2763013"/>
    <lineage>
        <taxon>Bacteria</taxon>
        <taxon>Bacillati</taxon>
        <taxon>Bacillota</taxon>
        <taxon>Clostridia</taxon>
        <taxon>Eubacteriales</taxon>
        <taxon>Butyricicoccaceae</taxon>
        <taxon>Agathobaculum</taxon>
    </lineage>
</organism>
<feature type="transmembrane region" description="Helical" evidence="1">
    <location>
        <begin position="103"/>
        <end position="128"/>
    </location>
</feature>
<keyword evidence="1" id="KW-0472">Membrane</keyword>
<feature type="transmembrane region" description="Helical" evidence="1">
    <location>
        <begin position="47"/>
        <end position="66"/>
    </location>
</feature>
<dbReference type="PANTHER" id="PTHR36007">
    <property type="entry name" value="TRANSPORT PROTEIN-RELATED"/>
    <property type="match status" value="1"/>
</dbReference>
<dbReference type="InterPro" id="IPR009577">
    <property type="entry name" value="Sm_multidrug_ex"/>
</dbReference>
<proteinExistence type="predicted"/>
<dbReference type="RefSeq" id="WP_054326866.1">
    <property type="nucleotide sequence ID" value="NZ_JACOPL010000003.1"/>
</dbReference>
<evidence type="ECO:0000313" key="3">
    <source>
        <dbReference type="Proteomes" id="UP000606499"/>
    </source>
</evidence>
<evidence type="ECO:0000313" key="2">
    <source>
        <dbReference type="EMBL" id="MBC5724595.1"/>
    </source>
</evidence>
<name>A0A923LSQ6_9FIRM</name>
<reference evidence="2" key="1">
    <citation type="submission" date="2020-08" db="EMBL/GenBank/DDBJ databases">
        <title>Genome public.</title>
        <authorList>
            <person name="Liu C."/>
            <person name="Sun Q."/>
        </authorList>
    </citation>
    <scope>NUCLEOTIDE SEQUENCE</scope>
    <source>
        <strain evidence="2">NSJ-28</strain>
    </source>
</reference>
<keyword evidence="1" id="KW-0812">Transmembrane</keyword>
<gene>
    <name evidence="2" type="ORF">H8S45_03865</name>
</gene>
<dbReference type="Proteomes" id="UP000606499">
    <property type="component" value="Unassembled WGS sequence"/>
</dbReference>
<sequence length="164" mass="17452">MFDSLFQWLLGAGRELAVVIISMVPLVELRGAVPLGVMAAGMPWYEVLPLAYLGNLLPIPFALFFGEKVLDWVGTLRPFTGFVTRYKAKLESKKDQVTKYARIGLFLFVAVPLPGTGAWSGALIATLLEMPKGKALLSIAGGVVAAGLIMLVASNGVLGVASLF</sequence>
<keyword evidence="3" id="KW-1185">Reference proteome</keyword>
<feature type="transmembrane region" description="Helical" evidence="1">
    <location>
        <begin position="6"/>
        <end position="27"/>
    </location>
</feature>
<evidence type="ECO:0000256" key="1">
    <source>
        <dbReference type="SAM" id="Phobius"/>
    </source>
</evidence>
<dbReference type="AlphaFoldDB" id="A0A923LSQ6"/>
<comment type="caution">
    <text evidence="2">The sequence shown here is derived from an EMBL/GenBank/DDBJ whole genome shotgun (WGS) entry which is preliminary data.</text>
</comment>
<dbReference type="Pfam" id="PF06695">
    <property type="entry name" value="Sm_multidrug_ex"/>
    <property type="match status" value="1"/>
</dbReference>
<accession>A0A923LSQ6</accession>
<dbReference type="EMBL" id="JACOPL010000003">
    <property type="protein sequence ID" value="MBC5724595.1"/>
    <property type="molecule type" value="Genomic_DNA"/>
</dbReference>
<feature type="transmembrane region" description="Helical" evidence="1">
    <location>
        <begin position="135"/>
        <end position="158"/>
    </location>
</feature>